<dbReference type="InterPro" id="IPR005624">
    <property type="entry name" value="PduO/GlcC-like"/>
</dbReference>
<name>A0A1W7A091_9HYPH</name>
<dbReference type="SUPFAM" id="SSF143744">
    <property type="entry name" value="GlcG-like"/>
    <property type="match status" value="1"/>
</dbReference>
<dbReference type="OrthoDB" id="9815788at2"/>
<dbReference type="InterPro" id="IPR038084">
    <property type="entry name" value="PduO/GlcC-like_sf"/>
</dbReference>
<sequence>MSKADTTRPFLKLTHQGALIALQAAVAKAEELGVPQNITIVDDGGNMLAYIRMDNAKLLSAETSKSKAITAASHRQPTSRLDPKLEVKLAIAAGGRLTNLEGGLPIVIDGVCVGAVGVGSGTGAQDVEVARAALKGIGAEDQIP</sequence>
<keyword evidence="2" id="KW-1185">Reference proteome</keyword>
<proteinExistence type="predicted"/>
<dbReference type="InterPro" id="IPR052517">
    <property type="entry name" value="GlcG_carb_metab_protein"/>
</dbReference>
<evidence type="ECO:0000313" key="1">
    <source>
        <dbReference type="EMBL" id="ARQ03023.1"/>
    </source>
</evidence>
<dbReference type="KEGG" id="psin:CAK95_16840"/>
<dbReference type="AlphaFoldDB" id="A0A1W7A091"/>
<dbReference type="Gene3D" id="3.30.450.150">
    <property type="entry name" value="Haem-degrading domain"/>
    <property type="match status" value="1"/>
</dbReference>
<dbReference type="STRING" id="1235591.CAK95_16840"/>
<dbReference type="RefSeq" id="WP_086091478.1">
    <property type="nucleotide sequence ID" value="NZ_CP021112.1"/>
</dbReference>
<dbReference type="Proteomes" id="UP000194137">
    <property type="component" value="Chromosome"/>
</dbReference>
<gene>
    <name evidence="1" type="ORF">CAK95_16840</name>
</gene>
<reference evidence="1 2" key="1">
    <citation type="submission" date="2017-05" db="EMBL/GenBank/DDBJ databases">
        <title>Full genome sequence of Pseudorhodoplanes sinuspersici.</title>
        <authorList>
            <person name="Dastgheib S.M.M."/>
            <person name="Shavandi M."/>
            <person name="Tirandaz H."/>
        </authorList>
    </citation>
    <scope>NUCLEOTIDE SEQUENCE [LARGE SCALE GENOMIC DNA]</scope>
    <source>
        <strain evidence="1 2">RIPI110</strain>
    </source>
</reference>
<dbReference type="Pfam" id="PF03928">
    <property type="entry name" value="HbpS-like"/>
    <property type="match status" value="1"/>
</dbReference>
<organism evidence="1 2">
    <name type="scientific">Pseudorhodoplanes sinuspersici</name>
    <dbReference type="NCBI Taxonomy" id="1235591"/>
    <lineage>
        <taxon>Bacteria</taxon>
        <taxon>Pseudomonadati</taxon>
        <taxon>Pseudomonadota</taxon>
        <taxon>Alphaproteobacteria</taxon>
        <taxon>Hyphomicrobiales</taxon>
        <taxon>Pseudorhodoplanes</taxon>
    </lineage>
</organism>
<evidence type="ECO:0000313" key="2">
    <source>
        <dbReference type="Proteomes" id="UP000194137"/>
    </source>
</evidence>
<accession>A0A1W7A091</accession>
<protein>
    <submittedName>
        <fullName evidence="1">Glcg protein</fullName>
    </submittedName>
</protein>
<dbReference type="EMBL" id="CP021112">
    <property type="protein sequence ID" value="ARQ03023.1"/>
    <property type="molecule type" value="Genomic_DNA"/>
</dbReference>
<dbReference type="PANTHER" id="PTHR34309">
    <property type="entry name" value="SLR1406 PROTEIN"/>
    <property type="match status" value="1"/>
</dbReference>
<dbReference type="PANTHER" id="PTHR34309:SF1">
    <property type="entry name" value="PROTEIN GLCG"/>
    <property type="match status" value="1"/>
</dbReference>